<dbReference type="Proteomes" id="UP000324760">
    <property type="component" value="Chromosome"/>
</dbReference>
<dbReference type="Pfam" id="PF16357">
    <property type="entry name" value="PepSY_TM_like_2"/>
    <property type="match status" value="1"/>
</dbReference>
<sequence length="218" mass="24830">MTNRRFHLRCGEGIKMLDAIAQWVSPRLMRTIHLYSATLMLAAMLFFAFTGITLNHPDWFSEHQSTLREEVLPEPIQQFLTITDPGQAPPSLVLDWLKKEQNIHGKKIEIDWDSADSLLLIDIQQPGGFALVEVDLTSGRVVIEQRLGSWVQVLNDLHKGRYVGEIWKWFIDISALIMLLFTLSGFWLILPQKRRRQGLLGIALAGTLALVLLYKGSI</sequence>
<protein>
    <recommendedName>
        <fullName evidence="4">Peptidase</fullName>
    </recommendedName>
</protein>
<feature type="transmembrane region" description="Helical" evidence="1">
    <location>
        <begin position="32"/>
        <end position="54"/>
    </location>
</feature>
<keyword evidence="1" id="KW-0472">Membrane</keyword>
<feature type="transmembrane region" description="Helical" evidence="1">
    <location>
        <begin position="197"/>
        <end position="214"/>
    </location>
</feature>
<feature type="transmembrane region" description="Helical" evidence="1">
    <location>
        <begin position="166"/>
        <end position="190"/>
    </location>
</feature>
<reference evidence="2 3" key="1">
    <citation type="journal article" date="2019" name="Biochem. Eng. J.">
        <title>Metabolic engineering of the marine bacteria Neptunomonas concharum for the production of acetoin and meso-2,3-butanediol from acetate.</title>
        <authorList>
            <person name="Li W."/>
            <person name="Pu N."/>
            <person name="Liu C.-X."/>
            <person name="Yuan Q.-P."/>
            <person name="Li Z.-J."/>
        </authorList>
    </citation>
    <scope>NUCLEOTIDE SEQUENCE [LARGE SCALE GENOMIC DNA]</scope>
    <source>
        <strain evidence="2 3">JCM17730</strain>
    </source>
</reference>
<keyword evidence="1" id="KW-0812">Transmembrane</keyword>
<gene>
    <name evidence="2" type="ORF">F0U83_08170</name>
</gene>
<dbReference type="InterPro" id="IPR032307">
    <property type="entry name" value="PepSY_TM-like_2"/>
</dbReference>
<proteinExistence type="predicted"/>
<dbReference type="OrthoDB" id="27171at2"/>
<evidence type="ECO:0000256" key="1">
    <source>
        <dbReference type="SAM" id="Phobius"/>
    </source>
</evidence>
<organism evidence="2 3">
    <name type="scientific">Neptunomonas concharum</name>
    <dbReference type="NCBI Taxonomy" id="1031538"/>
    <lineage>
        <taxon>Bacteria</taxon>
        <taxon>Pseudomonadati</taxon>
        <taxon>Pseudomonadota</taxon>
        <taxon>Gammaproteobacteria</taxon>
        <taxon>Oceanospirillales</taxon>
        <taxon>Oceanospirillaceae</taxon>
        <taxon>Neptunomonas</taxon>
    </lineage>
</organism>
<dbReference type="PANTHER" id="PTHR40115">
    <property type="entry name" value="INNER MEMBRANE PROTEIN WITH PEPSY TM HELIX"/>
    <property type="match status" value="1"/>
</dbReference>
<accession>A0A5P1RAR7</accession>
<keyword evidence="3" id="KW-1185">Reference proteome</keyword>
<dbReference type="PANTHER" id="PTHR40115:SF1">
    <property type="entry name" value="INNER MEMBRANE PROTEIN WITH PEPSY TM HELIX"/>
    <property type="match status" value="1"/>
</dbReference>
<evidence type="ECO:0008006" key="4">
    <source>
        <dbReference type="Google" id="ProtNLM"/>
    </source>
</evidence>
<name>A0A5P1RAR7_9GAMM</name>
<dbReference type="EMBL" id="CP043869">
    <property type="protein sequence ID" value="QEQ96693.1"/>
    <property type="molecule type" value="Genomic_DNA"/>
</dbReference>
<evidence type="ECO:0000313" key="2">
    <source>
        <dbReference type="EMBL" id="QEQ96693.1"/>
    </source>
</evidence>
<keyword evidence="1" id="KW-1133">Transmembrane helix</keyword>
<dbReference type="KEGG" id="ncu:F0U83_08170"/>
<dbReference type="AlphaFoldDB" id="A0A5P1RAR7"/>
<evidence type="ECO:0000313" key="3">
    <source>
        <dbReference type="Proteomes" id="UP000324760"/>
    </source>
</evidence>